<keyword evidence="2" id="KW-0645">Protease</keyword>
<evidence type="ECO:0000313" key="8">
    <source>
        <dbReference type="Proteomes" id="UP000195879"/>
    </source>
</evidence>
<sequence>MQSKENLGSRESISSDNNGSGPSETKQSPTRHKYEANSSMVYLNIYDLDPVSKVVNSVVKSIGTGAFHAGVEVYGFEYSFGYIPGGQTGVMKTLPRHHPYHVYRESIPMGQTPLTRSEVDLLVDVMRLQWIGNTYDILSRQDIMKKYIKKSFKCHKNCLNFADYFCNLLDVGSIPEWVMSLQKNLNWMKSNISMASSKLKELNKASGLPNVLNYVKKKYNKSDESPKKCKVVLK</sequence>
<dbReference type="Proteomes" id="UP000507536">
    <property type="component" value="Chromosome 12"/>
</dbReference>
<feature type="region of interest" description="Disordered" evidence="4">
    <location>
        <begin position="1"/>
        <end position="33"/>
    </location>
</feature>
<evidence type="ECO:0000256" key="2">
    <source>
        <dbReference type="ARBA" id="ARBA00022670"/>
    </source>
</evidence>
<evidence type="ECO:0000256" key="4">
    <source>
        <dbReference type="SAM" id="MobiDB-lite"/>
    </source>
</evidence>
<dbReference type="PANTHER" id="PTHR12378:SF80">
    <property type="entry name" value="IP06716P-RELATED"/>
    <property type="match status" value="1"/>
</dbReference>
<evidence type="ECO:0000256" key="1">
    <source>
        <dbReference type="ARBA" id="ARBA00008140"/>
    </source>
</evidence>
<name>A0A1C6YHX6_PLACE</name>
<dbReference type="GO" id="GO:0006508">
    <property type="term" value="P:proteolysis"/>
    <property type="evidence" value="ECO:0007669"/>
    <property type="project" value="UniProtKB-KW"/>
</dbReference>
<comment type="similarity">
    <text evidence="1">Belongs to the DeSI family.</text>
</comment>
<protein>
    <submittedName>
        <fullName evidence="6">PPPDE peptidase, putative</fullName>
    </submittedName>
</protein>
<gene>
    <name evidence="7" type="ORF">PCHDK_000314200</name>
    <name evidence="6" type="ORF">PCHDS_000312300</name>
</gene>
<dbReference type="PANTHER" id="PTHR12378">
    <property type="entry name" value="DESUMOYLATING ISOPEPTIDASE"/>
    <property type="match status" value="1"/>
</dbReference>
<organism evidence="6 9">
    <name type="scientific">Plasmodium chabaudi adami</name>
    <dbReference type="NCBI Taxonomy" id="5826"/>
    <lineage>
        <taxon>Eukaryota</taxon>
        <taxon>Sar</taxon>
        <taxon>Alveolata</taxon>
        <taxon>Apicomplexa</taxon>
        <taxon>Aconoidasida</taxon>
        <taxon>Haemosporida</taxon>
        <taxon>Plasmodiidae</taxon>
        <taxon>Plasmodium</taxon>
        <taxon>Plasmodium (Vinckeia)</taxon>
    </lineage>
</organism>
<dbReference type="AlphaFoldDB" id="A0A1C6YHX6"/>
<dbReference type="InterPro" id="IPR008580">
    <property type="entry name" value="PPPDE_dom"/>
</dbReference>
<evidence type="ECO:0000256" key="3">
    <source>
        <dbReference type="ARBA" id="ARBA00022801"/>
    </source>
</evidence>
<dbReference type="GO" id="GO:0016579">
    <property type="term" value="P:protein deubiquitination"/>
    <property type="evidence" value="ECO:0007669"/>
    <property type="project" value="TreeGrafter"/>
</dbReference>
<evidence type="ECO:0000313" key="7">
    <source>
        <dbReference type="EMBL" id="SCN61764.1"/>
    </source>
</evidence>
<evidence type="ECO:0000259" key="5">
    <source>
        <dbReference type="PROSITE" id="PS51858"/>
    </source>
</evidence>
<dbReference type="InterPro" id="IPR042266">
    <property type="entry name" value="PPPDE_sf"/>
</dbReference>
<reference evidence="8 9" key="1">
    <citation type="submission" date="2016-08" db="EMBL/GenBank/DDBJ databases">
        <authorList>
            <consortium name="Pathogen Informatics"/>
        </authorList>
    </citation>
    <scope>NUCLEOTIDE SEQUENCE [LARGE SCALE GENOMIC DNA]</scope>
    <source>
        <strain evidence="7 8">DK</strain>
        <strain evidence="6 9">DS</strain>
    </source>
</reference>
<dbReference type="PROSITE" id="PS51858">
    <property type="entry name" value="PPPDE"/>
    <property type="match status" value="1"/>
</dbReference>
<dbReference type="Gene3D" id="3.90.1720.30">
    <property type="entry name" value="PPPDE domains"/>
    <property type="match status" value="2"/>
</dbReference>
<feature type="compositionally biased region" description="Polar residues" evidence="4">
    <location>
        <begin position="1"/>
        <end position="28"/>
    </location>
</feature>
<feature type="domain" description="PPPDE" evidence="5">
    <location>
        <begin position="39"/>
        <end position="196"/>
    </location>
</feature>
<dbReference type="Proteomes" id="UP000195879">
    <property type="component" value="Chromosome 12"/>
</dbReference>
<evidence type="ECO:0000313" key="6">
    <source>
        <dbReference type="EMBL" id="SCM22967.1"/>
    </source>
</evidence>
<dbReference type="SMART" id="SM01179">
    <property type="entry name" value="DUF862"/>
    <property type="match status" value="1"/>
</dbReference>
<dbReference type="GO" id="GO:0101005">
    <property type="term" value="F:deubiquitinase activity"/>
    <property type="evidence" value="ECO:0007669"/>
    <property type="project" value="TreeGrafter"/>
</dbReference>
<dbReference type="EMBL" id="LT608206">
    <property type="protein sequence ID" value="SCN61764.1"/>
    <property type="molecule type" value="Genomic_DNA"/>
</dbReference>
<accession>A0A1C6YHX6</accession>
<dbReference type="Pfam" id="PF05903">
    <property type="entry name" value="Peptidase_C97"/>
    <property type="match status" value="1"/>
</dbReference>
<evidence type="ECO:0000313" key="9">
    <source>
        <dbReference type="Proteomes" id="UP000507536"/>
    </source>
</evidence>
<proteinExistence type="inferred from homology"/>
<dbReference type="OrthoDB" id="371654at2759"/>
<dbReference type="EMBL" id="LT608192">
    <property type="protein sequence ID" value="SCM22967.1"/>
    <property type="molecule type" value="Genomic_DNA"/>
</dbReference>
<keyword evidence="3" id="KW-0378">Hydrolase</keyword>